<comment type="function">
    <text evidence="1">Required for nicotinamide riboside transport across the inner membrane.</text>
</comment>
<name>A0A437PTE9_9BACT</name>
<evidence type="ECO:0000256" key="4">
    <source>
        <dbReference type="ARBA" id="ARBA00017522"/>
    </source>
</evidence>
<feature type="transmembrane region" description="Helical" evidence="10">
    <location>
        <begin position="28"/>
        <end position="46"/>
    </location>
</feature>
<evidence type="ECO:0000256" key="1">
    <source>
        <dbReference type="ARBA" id="ARBA00002672"/>
    </source>
</evidence>
<keyword evidence="6" id="KW-1003">Cell membrane</keyword>
<dbReference type="OrthoDB" id="9791248at2"/>
<gene>
    <name evidence="11" type="ORF">EOJ36_03770</name>
</gene>
<protein>
    <recommendedName>
        <fullName evidence="4">Nicotinamide riboside transporter PnuC</fullName>
    </recommendedName>
</protein>
<feature type="transmembrane region" description="Helical" evidence="10">
    <location>
        <begin position="81"/>
        <end position="101"/>
    </location>
</feature>
<proteinExistence type="inferred from homology"/>
<dbReference type="GO" id="GO:0034257">
    <property type="term" value="F:nicotinamide riboside transmembrane transporter activity"/>
    <property type="evidence" value="ECO:0007669"/>
    <property type="project" value="InterPro"/>
</dbReference>
<comment type="similarity">
    <text evidence="3">Belongs to the nicotinamide ribonucleoside (NR) uptake permease (TC 4.B.1) family.</text>
</comment>
<keyword evidence="9 10" id="KW-0472">Membrane</keyword>
<evidence type="ECO:0000313" key="12">
    <source>
        <dbReference type="Proteomes" id="UP000282832"/>
    </source>
</evidence>
<feature type="transmembrane region" description="Helical" evidence="10">
    <location>
        <begin position="159"/>
        <end position="175"/>
    </location>
</feature>
<feature type="transmembrane region" description="Helical" evidence="10">
    <location>
        <begin position="113"/>
        <end position="130"/>
    </location>
</feature>
<evidence type="ECO:0000256" key="9">
    <source>
        <dbReference type="ARBA" id="ARBA00023136"/>
    </source>
</evidence>
<comment type="subcellular location">
    <subcellularLocation>
        <location evidence="2">Cell membrane</location>
        <topology evidence="2">Multi-pass membrane protein</topology>
    </subcellularLocation>
</comment>
<dbReference type="AlphaFoldDB" id="A0A437PTE9"/>
<evidence type="ECO:0000313" key="11">
    <source>
        <dbReference type="EMBL" id="RVU25545.1"/>
    </source>
</evidence>
<organism evidence="11 12">
    <name type="scientific">Sandaracinomonas limnophila</name>
    <dbReference type="NCBI Taxonomy" id="1862386"/>
    <lineage>
        <taxon>Bacteria</taxon>
        <taxon>Pseudomonadati</taxon>
        <taxon>Bacteroidota</taxon>
        <taxon>Cytophagia</taxon>
        <taxon>Cytophagales</taxon>
        <taxon>Flectobacillaceae</taxon>
        <taxon>Sandaracinomonas</taxon>
    </lineage>
</organism>
<dbReference type="Proteomes" id="UP000282832">
    <property type="component" value="Unassembled WGS sequence"/>
</dbReference>
<dbReference type="EMBL" id="SACY01000002">
    <property type="protein sequence ID" value="RVU25545.1"/>
    <property type="molecule type" value="Genomic_DNA"/>
</dbReference>
<evidence type="ECO:0000256" key="8">
    <source>
        <dbReference type="ARBA" id="ARBA00022989"/>
    </source>
</evidence>
<accession>A0A437PTE9</accession>
<feature type="transmembrane region" description="Helical" evidence="10">
    <location>
        <begin position="137"/>
        <end position="153"/>
    </location>
</feature>
<sequence length="181" mass="20831">MSTLEIIGVILSILGVVFTAQKKMIAWYINILASLVYGYIFYEANLYADAELQVFFIGSAIYGIFQWSKNQKNWQATNSQFKSLAIGFILTLSTGSLLGYFHQQFTQNVSFPYFDGILTAASIWATYLAAHQKRENWIIWMVIDALYVLMYIYKDLYLTAGLYGLFVVLAWRGLFKWKVES</sequence>
<dbReference type="RefSeq" id="WP_127802699.1">
    <property type="nucleotide sequence ID" value="NZ_SACY01000002.1"/>
</dbReference>
<keyword evidence="8 10" id="KW-1133">Transmembrane helix</keyword>
<comment type="caution">
    <text evidence="11">The sequence shown here is derived from an EMBL/GenBank/DDBJ whole genome shotgun (WGS) entry which is preliminary data.</text>
</comment>
<evidence type="ECO:0000256" key="5">
    <source>
        <dbReference type="ARBA" id="ARBA00022448"/>
    </source>
</evidence>
<evidence type="ECO:0000256" key="3">
    <source>
        <dbReference type="ARBA" id="ARBA00006669"/>
    </source>
</evidence>
<reference evidence="11 12" key="1">
    <citation type="submission" date="2019-01" db="EMBL/GenBank/DDBJ databases">
        <authorList>
            <person name="Chen W.-M."/>
        </authorList>
    </citation>
    <scope>NUCLEOTIDE SEQUENCE [LARGE SCALE GENOMIC DNA]</scope>
    <source>
        <strain evidence="11 12">FSY-15</strain>
    </source>
</reference>
<keyword evidence="5" id="KW-0813">Transport</keyword>
<evidence type="ECO:0000256" key="2">
    <source>
        <dbReference type="ARBA" id="ARBA00004651"/>
    </source>
</evidence>
<dbReference type="PANTHER" id="PTHR36122">
    <property type="entry name" value="NICOTINAMIDE RIBOSIDE TRANSPORTER PNUC"/>
    <property type="match status" value="1"/>
</dbReference>
<evidence type="ECO:0000256" key="10">
    <source>
        <dbReference type="SAM" id="Phobius"/>
    </source>
</evidence>
<keyword evidence="12" id="KW-1185">Reference proteome</keyword>
<dbReference type="NCBIfam" id="TIGR01528">
    <property type="entry name" value="NMN_trans_PnuC"/>
    <property type="match status" value="1"/>
</dbReference>
<feature type="transmembrane region" description="Helical" evidence="10">
    <location>
        <begin position="52"/>
        <end position="69"/>
    </location>
</feature>
<dbReference type="Pfam" id="PF04973">
    <property type="entry name" value="NMN_transporter"/>
    <property type="match status" value="1"/>
</dbReference>
<dbReference type="PANTHER" id="PTHR36122:SF2">
    <property type="entry name" value="NICOTINAMIDE RIBOSIDE TRANSPORTER PNUC"/>
    <property type="match status" value="1"/>
</dbReference>
<keyword evidence="7 10" id="KW-0812">Transmembrane</keyword>
<evidence type="ECO:0000256" key="6">
    <source>
        <dbReference type="ARBA" id="ARBA00022475"/>
    </source>
</evidence>
<feature type="transmembrane region" description="Helical" evidence="10">
    <location>
        <begin position="6"/>
        <end position="21"/>
    </location>
</feature>
<dbReference type="InterPro" id="IPR006419">
    <property type="entry name" value="NMN_transpt_PnuC"/>
</dbReference>
<evidence type="ECO:0000256" key="7">
    <source>
        <dbReference type="ARBA" id="ARBA00022692"/>
    </source>
</evidence>
<dbReference type="GO" id="GO:0005886">
    <property type="term" value="C:plasma membrane"/>
    <property type="evidence" value="ECO:0007669"/>
    <property type="project" value="UniProtKB-SubCell"/>
</dbReference>